<evidence type="ECO:0000313" key="11">
    <source>
        <dbReference type="Proteomes" id="UP000560000"/>
    </source>
</evidence>
<feature type="DNA-binding region" description="OmpR/PhoB-type" evidence="7">
    <location>
        <begin position="145"/>
        <end position="243"/>
    </location>
</feature>
<evidence type="ECO:0000256" key="4">
    <source>
        <dbReference type="ARBA" id="ARBA00023125"/>
    </source>
</evidence>
<dbReference type="Proteomes" id="UP000560000">
    <property type="component" value="Unassembled WGS sequence"/>
</dbReference>
<evidence type="ECO:0000256" key="5">
    <source>
        <dbReference type="ARBA" id="ARBA00023163"/>
    </source>
</evidence>
<proteinExistence type="predicted"/>
<dbReference type="InterPro" id="IPR001789">
    <property type="entry name" value="Sig_transdc_resp-reg_receiver"/>
</dbReference>
<dbReference type="Gene3D" id="1.10.10.10">
    <property type="entry name" value="Winged helix-like DNA-binding domain superfamily/Winged helix DNA-binding domain"/>
    <property type="match status" value="1"/>
</dbReference>
<dbReference type="RefSeq" id="WP_081945168.1">
    <property type="nucleotide sequence ID" value="NZ_JACHET010000001.1"/>
</dbReference>
<evidence type="ECO:0000313" key="10">
    <source>
        <dbReference type="EMBL" id="MBB6182983.1"/>
    </source>
</evidence>
<evidence type="ECO:0000256" key="7">
    <source>
        <dbReference type="PROSITE-ProRule" id="PRU01091"/>
    </source>
</evidence>
<feature type="domain" description="OmpR/PhoB-type" evidence="9">
    <location>
        <begin position="145"/>
        <end position="243"/>
    </location>
</feature>
<dbReference type="GO" id="GO:0005829">
    <property type="term" value="C:cytosol"/>
    <property type="evidence" value="ECO:0007669"/>
    <property type="project" value="TreeGrafter"/>
</dbReference>
<dbReference type="GO" id="GO:0000156">
    <property type="term" value="F:phosphorelay response regulator activity"/>
    <property type="evidence" value="ECO:0007669"/>
    <property type="project" value="TreeGrafter"/>
</dbReference>
<accession>A0A841KBL9</accession>
<dbReference type="PANTHER" id="PTHR48111">
    <property type="entry name" value="REGULATOR OF RPOS"/>
    <property type="match status" value="1"/>
</dbReference>
<dbReference type="OrthoDB" id="9802426at2"/>
<dbReference type="GO" id="GO:0006355">
    <property type="term" value="P:regulation of DNA-templated transcription"/>
    <property type="evidence" value="ECO:0007669"/>
    <property type="project" value="InterPro"/>
</dbReference>
<gene>
    <name evidence="10" type="ORF">HNQ86_000328</name>
</gene>
<feature type="modified residue" description="4-aspartylphosphate" evidence="6">
    <location>
        <position position="71"/>
    </location>
</feature>
<dbReference type="EMBL" id="JACHET010000001">
    <property type="protein sequence ID" value="MBB6182983.1"/>
    <property type="molecule type" value="Genomic_DNA"/>
</dbReference>
<dbReference type="Gene3D" id="3.40.50.2300">
    <property type="match status" value="1"/>
</dbReference>
<evidence type="ECO:0000259" key="8">
    <source>
        <dbReference type="PROSITE" id="PS50110"/>
    </source>
</evidence>
<dbReference type="Pfam" id="PF00072">
    <property type="entry name" value="Response_reg"/>
    <property type="match status" value="1"/>
</dbReference>
<dbReference type="InterPro" id="IPR036388">
    <property type="entry name" value="WH-like_DNA-bd_sf"/>
</dbReference>
<evidence type="ECO:0000256" key="6">
    <source>
        <dbReference type="PROSITE-ProRule" id="PRU00169"/>
    </source>
</evidence>
<dbReference type="AlphaFoldDB" id="A0A841KBL9"/>
<dbReference type="GO" id="GO:0000976">
    <property type="term" value="F:transcription cis-regulatory region binding"/>
    <property type="evidence" value="ECO:0007669"/>
    <property type="project" value="TreeGrafter"/>
</dbReference>
<keyword evidence="1 6" id="KW-0597">Phosphoprotein</keyword>
<reference evidence="10 11" key="1">
    <citation type="submission" date="2020-08" db="EMBL/GenBank/DDBJ databases">
        <title>Genomic Encyclopedia of Type Strains, Phase IV (KMG-IV): sequencing the most valuable type-strain genomes for metagenomic binning, comparative biology and taxonomic classification.</title>
        <authorList>
            <person name="Goeker M."/>
        </authorList>
    </citation>
    <scope>NUCLEOTIDE SEQUENCE [LARGE SCALE GENOMIC DNA]</scope>
    <source>
        <strain evidence="10 11">DSM 107085</strain>
    </source>
</reference>
<dbReference type="PROSITE" id="PS50110">
    <property type="entry name" value="RESPONSE_REGULATORY"/>
    <property type="match status" value="1"/>
</dbReference>
<feature type="domain" description="Response regulatory" evidence="8">
    <location>
        <begin position="22"/>
        <end position="136"/>
    </location>
</feature>
<dbReference type="GO" id="GO:0032993">
    <property type="term" value="C:protein-DNA complex"/>
    <property type="evidence" value="ECO:0007669"/>
    <property type="project" value="TreeGrafter"/>
</dbReference>
<organism evidence="10 11">
    <name type="scientific">Oleiagrimonas soli</name>
    <dbReference type="NCBI Taxonomy" id="1543381"/>
    <lineage>
        <taxon>Bacteria</taxon>
        <taxon>Pseudomonadati</taxon>
        <taxon>Pseudomonadota</taxon>
        <taxon>Gammaproteobacteria</taxon>
        <taxon>Lysobacterales</taxon>
        <taxon>Rhodanobacteraceae</taxon>
        <taxon>Oleiagrimonas</taxon>
    </lineage>
</organism>
<dbReference type="Pfam" id="PF00486">
    <property type="entry name" value="Trans_reg_C"/>
    <property type="match status" value="1"/>
</dbReference>
<keyword evidence="3" id="KW-0805">Transcription regulation</keyword>
<name>A0A841KBL9_9GAMM</name>
<dbReference type="FunFam" id="1.10.10.10:FF:000005">
    <property type="entry name" value="Two-component system response regulator"/>
    <property type="match status" value="1"/>
</dbReference>
<dbReference type="InterPro" id="IPR011006">
    <property type="entry name" value="CheY-like_superfamily"/>
</dbReference>
<comment type="caution">
    <text evidence="10">The sequence shown here is derived from an EMBL/GenBank/DDBJ whole genome shotgun (WGS) entry which is preliminary data.</text>
</comment>
<dbReference type="SMART" id="SM00448">
    <property type="entry name" value="REC"/>
    <property type="match status" value="1"/>
</dbReference>
<keyword evidence="4 7" id="KW-0238">DNA-binding</keyword>
<dbReference type="SUPFAM" id="SSF52172">
    <property type="entry name" value="CheY-like"/>
    <property type="match status" value="1"/>
</dbReference>
<dbReference type="InterPro" id="IPR001867">
    <property type="entry name" value="OmpR/PhoB-type_DNA-bd"/>
</dbReference>
<sequence length="248" mass="27317">MNDAPDDAVAGSVTADEEEALHVLIVEDDAETREWVATGLHEEGYNTRTVGEGRDGLMLALREPFDALVVDRRLPGLDGIGLIRAARAAGVCTPIIMLTALSETAQRVEGLDAGADDYLGKPFALAELLARLRAVVRRPALAQVQTCFSAGPLRLDLVRHEAQLHGEALDLTPTEFRLLEVMMRHAGRVVTRSMLLEQVWNFHFNPRTGVVETHMSRLRGKVHLHAAEPLIETVRGYGYRLRYGLDPA</sequence>
<keyword evidence="5" id="KW-0804">Transcription</keyword>
<keyword evidence="2" id="KW-0902">Two-component regulatory system</keyword>
<evidence type="ECO:0000256" key="2">
    <source>
        <dbReference type="ARBA" id="ARBA00023012"/>
    </source>
</evidence>
<dbReference type="PANTHER" id="PTHR48111:SF76">
    <property type="entry name" value="TWO-COMPONENT RESPONSE REGULATOR"/>
    <property type="match status" value="1"/>
</dbReference>
<evidence type="ECO:0000256" key="1">
    <source>
        <dbReference type="ARBA" id="ARBA00022553"/>
    </source>
</evidence>
<evidence type="ECO:0000256" key="3">
    <source>
        <dbReference type="ARBA" id="ARBA00023015"/>
    </source>
</evidence>
<dbReference type="InterPro" id="IPR039420">
    <property type="entry name" value="WalR-like"/>
</dbReference>
<protein>
    <submittedName>
        <fullName evidence="10">Two-component system OmpR family response regulator</fullName>
    </submittedName>
</protein>
<evidence type="ECO:0000259" key="9">
    <source>
        <dbReference type="PROSITE" id="PS51755"/>
    </source>
</evidence>
<dbReference type="PROSITE" id="PS51755">
    <property type="entry name" value="OMPR_PHOB"/>
    <property type="match status" value="1"/>
</dbReference>
<dbReference type="SMART" id="SM00862">
    <property type="entry name" value="Trans_reg_C"/>
    <property type="match status" value="1"/>
</dbReference>
<dbReference type="CDD" id="cd00383">
    <property type="entry name" value="trans_reg_C"/>
    <property type="match status" value="1"/>
</dbReference>